<accession>A0ABV7RJA9</accession>
<sequence length="152" mass="16593">MPMMTDFLLASVHHLLVYALIAMLVAESVLLRGTVDRITLQRLAGVDLGYGLCAMALIVAGIARVVFGVKGYDFYLHNPWFHAKLGAFVLVGLLSILPTVRFLRWRKALAANPAHLPDATEVAKLRGIVRFELILIAAIFVFAAAMARHGGL</sequence>
<proteinExistence type="predicted"/>
<evidence type="ECO:0000256" key="1">
    <source>
        <dbReference type="SAM" id="Phobius"/>
    </source>
</evidence>
<feature type="transmembrane region" description="Helical" evidence="1">
    <location>
        <begin position="133"/>
        <end position="151"/>
    </location>
</feature>
<organism evidence="2 3">
    <name type="scientific">Lysobacter cavernae</name>
    <dbReference type="NCBI Taxonomy" id="1685901"/>
    <lineage>
        <taxon>Bacteria</taxon>
        <taxon>Pseudomonadati</taxon>
        <taxon>Pseudomonadota</taxon>
        <taxon>Gammaproteobacteria</taxon>
        <taxon>Lysobacterales</taxon>
        <taxon>Lysobacteraceae</taxon>
        <taxon>Lysobacter</taxon>
    </lineage>
</organism>
<dbReference type="Proteomes" id="UP001595740">
    <property type="component" value="Unassembled WGS sequence"/>
</dbReference>
<dbReference type="EMBL" id="JBHRXK010000001">
    <property type="protein sequence ID" value="MFC3549689.1"/>
    <property type="molecule type" value="Genomic_DNA"/>
</dbReference>
<evidence type="ECO:0000313" key="3">
    <source>
        <dbReference type="Proteomes" id="UP001595740"/>
    </source>
</evidence>
<gene>
    <name evidence="2" type="ORF">ACFOLC_01510</name>
</gene>
<keyword evidence="1" id="KW-0812">Transmembrane</keyword>
<name>A0ABV7RJA9_9GAMM</name>
<feature type="transmembrane region" description="Helical" evidence="1">
    <location>
        <begin position="12"/>
        <end position="31"/>
    </location>
</feature>
<comment type="caution">
    <text evidence="2">The sequence shown here is derived from an EMBL/GenBank/DDBJ whole genome shotgun (WGS) entry which is preliminary data.</text>
</comment>
<dbReference type="Pfam" id="PF09980">
    <property type="entry name" value="DUF2214"/>
    <property type="match status" value="1"/>
</dbReference>
<dbReference type="RefSeq" id="WP_386756955.1">
    <property type="nucleotide sequence ID" value="NZ_JBHRXK010000001.1"/>
</dbReference>
<reference evidence="3" key="1">
    <citation type="journal article" date="2019" name="Int. J. Syst. Evol. Microbiol.">
        <title>The Global Catalogue of Microorganisms (GCM) 10K type strain sequencing project: providing services to taxonomists for standard genome sequencing and annotation.</title>
        <authorList>
            <consortium name="The Broad Institute Genomics Platform"/>
            <consortium name="The Broad Institute Genome Sequencing Center for Infectious Disease"/>
            <person name="Wu L."/>
            <person name="Ma J."/>
        </authorList>
    </citation>
    <scope>NUCLEOTIDE SEQUENCE [LARGE SCALE GENOMIC DNA]</scope>
    <source>
        <strain evidence="3">KCTC 42875</strain>
    </source>
</reference>
<keyword evidence="1" id="KW-1133">Transmembrane helix</keyword>
<keyword evidence="3" id="KW-1185">Reference proteome</keyword>
<dbReference type="InterPro" id="IPR018706">
    <property type="entry name" value="DUF2214_membrane"/>
</dbReference>
<keyword evidence="1" id="KW-0472">Membrane</keyword>
<feature type="transmembrane region" description="Helical" evidence="1">
    <location>
        <begin position="43"/>
        <end position="67"/>
    </location>
</feature>
<protein>
    <submittedName>
        <fullName evidence="2">DUF2214 family protein</fullName>
    </submittedName>
</protein>
<feature type="transmembrane region" description="Helical" evidence="1">
    <location>
        <begin position="79"/>
        <end position="97"/>
    </location>
</feature>
<evidence type="ECO:0000313" key="2">
    <source>
        <dbReference type="EMBL" id="MFC3549689.1"/>
    </source>
</evidence>